<dbReference type="PANTHER" id="PTHR43591:SF24">
    <property type="entry name" value="2-METHOXY-6-POLYPRENYL-1,4-BENZOQUINOL METHYLASE, MITOCHONDRIAL"/>
    <property type="match status" value="1"/>
</dbReference>
<dbReference type="Pfam" id="PF08241">
    <property type="entry name" value="Methyltransf_11"/>
    <property type="match status" value="1"/>
</dbReference>
<evidence type="ECO:0000313" key="3">
    <source>
        <dbReference type="Proteomes" id="UP000230215"/>
    </source>
</evidence>
<evidence type="ECO:0000313" key="2">
    <source>
        <dbReference type="EMBL" id="PIW35119.1"/>
    </source>
</evidence>
<evidence type="ECO:0000259" key="1">
    <source>
        <dbReference type="Pfam" id="PF08241"/>
    </source>
</evidence>
<dbReference type="Gene3D" id="3.40.50.150">
    <property type="entry name" value="Vaccinia Virus protein VP39"/>
    <property type="match status" value="1"/>
</dbReference>
<dbReference type="InterPro" id="IPR013216">
    <property type="entry name" value="Methyltransf_11"/>
</dbReference>
<dbReference type="CDD" id="cd02440">
    <property type="entry name" value="AdoMet_MTases"/>
    <property type="match status" value="1"/>
</dbReference>
<accession>A0A2M7H1K5</accession>
<gene>
    <name evidence="2" type="ORF">COW25_00995</name>
</gene>
<feature type="domain" description="Methyltransferase type 11" evidence="1">
    <location>
        <begin position="32"/>
        <end position="111"/>
    </location>
</feature>
<proteinExistence type="predicted"/>
<dbReference type="PANTHER" id="PTHR43591">
    <property type="entry name" value="METHYLTRANSFERASE"/>
    <property type="match status" value="1"/>
</dbReference>
<protein>
    <recommendedName>
        <fullName evidence="1">Methyltransferase type 11 domain-containing protein</fullName>
    </recommendedName>
</protein>
<dbReference type="GO" id="GO:0008757">
    <property type="term" value="F:S-adenosylmethionine-dependent methyltransferase activity"/>
    <property type="evidence" value="ECO:0007669"/>
    <property type="project" value="InterPro"/>
</dbReference>
<comment type="caution">
    <text evidence="2">The sequence shown here is derived from an EMBL/GenBank/DDBJ whole genome shotgun (WGS) entry which is preliminary data.</text>
</comment>
<dbReference type="Proteomes" id="UP000230215">
    <property type="component" value="Unassembled WGS sequence"/>
</dbReference>
<name>A0A2M7H1K5_9BACT</name>
<reference evidence="3" key="1">
    <citation type="submission" date="2017-09" db="EMBL/GenBank/DDBJ databases">
        <title>Depth-based differentiation of microbial function through sediment-hosted aquifers and enrichment of novel symbionts in the deep terrestrial subsurface.</title>
        <authorList>
            <person name="Probst A.J."/>
            <person name="Ladd B."/>
            <person name="Jarett J.K."/>
            <person name="Geller-Mcgrath D.E."/>
            <person name="Sieber C.M.K."/>
            <person name="Emerson J.B."/>
            <person name="Anantharaman K."/>
            <person name="Thomas B.C."/>
            <person name="Malmstrom R."/>
            <person name="Stieglmeier M."/>
            <person name="Klingl A."/>
            <person name="Woyke T."/>
            <person name="Ryan C.M."/>
            <person name="Banfield J.F."/>
        </authorList>
    </citation>
    <scope>NUCLEOTIDE SEQUENCE [LARGE SCALE GENOMIC DNA]</scope>
</reference>
<dbReference type="SUPFAM" id="SSF53335">
    <property type="entry name" value="S-adenosyl-L-methionine-dependent methyltransferases"/>
    <property type="match status" value="1"/>
</dbReference>
<dbReference type="InterPro" id="IPR029063">
    <property type="entry name" value="SAM-dependent_MTases_sf"/>
</dbReference>
<organism evidence="2 3">
    <name type="scientific">Candidatus Nealsonbacteria bacterium CG15_BIG_FIL_POST_REV_8_21_14_020_37_12</name>
    <dbReference type="NCBI Taxonomy" id="1974716"/>
    <lineage>
        <taxon>Bacteria</taxon>
        <taxon>Candidatus Nealsoniibacteriota</taxon>
    </lineage>
</organism>
<dbReference type="AlphaFoldDB" id="A0A2M7H1K5"/>
<sequence>MYYRIFSKIYERAAKKMCRACQDFIEKGAKILDLGCGSGIVGKTFQNFFQAEVLGVDVKDYRVSPFPFQLYDGLHLPFSENSFDIVLINYVLHHAEDPILLLKEAKRVTKDKIIIFEDLSEGFLSKLICKIHGSSFDRFFQKGVVGGWRPTKTSFKTESEWEKIFKEIGLNIIFKQRRHNFPVKKELFILIN</sequence>
<dbReference type="EMBL" id="PFGB01000034">
    <property type="protein sequence ID" value="PIW35119.1"/>
    <property type="molecule type" value="Genomic_DNA"/>
</dbReference>